<dbReference type="EMBL" id="QOWE01000030">
    <property type="protein sequence ID" value="RCR66201.1"/>
    <property type="molecule type" value="Genomic_DNA"/>
</dbReference>
<name>A0A368JJ99_9BACT</name>
<dbReference type="AlphaFoldDB" id="A0A368JJ99"/>
<evidence type="ECO:0000259" key="1">
    <source>
        <dbReference type="Pfam" id="PF22481"/>
    </source>
</evidence>
<sequence>MQSMESNETYDLWHRRQYPSQYIWESYLFPAYGITDSSCQCGVNLKIFGCNKCHFQAQGTTLNQEQIKTVTTLVEKQQSFVDDIRKSIFEYYQFIWNDYGHYMDDTTKYPLIQLNEVYKIDDLIKLKSLHCPEKMKEGTFGLCFSCTFDEEHGLGIRFKEYKIAEIGGEDVGFGQFHWNPI</sequence>
<protein>
    <recommendedName>
        <fullName evidence="1">DUF6985 domain-containing protein</fullName>
    </recommendedName>
</protein>
<dbReference type="Proteomes" id="UP000253383">
    <property type="component" value="Unassembled WGS sequence"/>
</dbReference>
<keyword evidence="3" id="KW-1185">Reference proteome</keyword>
<feature type="domain" description="DUF6985" evidence="1">
    <location>
        <begin position="53"/>
        <end position="171"/>
    </location>
</feature>
<evidence type="ECO:0000313" key="2">
    <source>
        <dbReference type="EMBL" id="RCR66201.1"/>
    </source>
</evidence>
<gene>
    <name evidence="2" type="ORF">DUE52_28015</name>
</gene>
<dbReference type="InterPro" id="IPR054254">
    <property type="entry name" value="DUF6985"/>
</dbReference>
<accession>A0A368JJ99</accession>
<comment type="caution">
    <text evidence="2">The sequence shown here is derived from an EMBL/GenBank/DDBJ whole genome shotgun (WGS) entry which is preliminary data.</text>
</comment>
<reference evidence="2 3" key="1">
    <citation type="submission" date="2018-07" db="EMBL/GenBank/DDBJ databases">
        <title>Genome analysis of Larkinella rosea.</title>
        <authorList>
            <person name="Zhou Z."/>
            <person name="Wang G."/>
        </authorList>
    </citation>
    <scope>NUCLEOTIDE SEQUENCE [LARGE SCALE GENOMIC DNA]</scope>
    <source>
        <strain evidence="3">zzj9</strain>
    </source>
</reference>
<proteinExistence type="predicted"/>
<organism evidence="2 3">
    <name type="scientific">Larkinella punicea</name>
    <dbReference type="NCBI Taxonomy" id="2315727"/>
    <lineage>
        <taxon>Bacteria</taxon>
        <taxon>Pseudomonadati</taxon>
        <taxon>Bacteroidota</taxon>
        <taxon>Cytophagia</taxon>
        <taxon>Cytophagales</taxon>
        <taxon>Spirosomataceae</taxon>
        <taxon>Larkinella</taxon>
    </lineage>
</organism>
<dbReference type="Pfam" id="PF22481">
    <property type="entry name" value="DUF6985"/>
    <property type="match status" value="1"/>
</dbReference>
<evidence type="ECO:0000313" key="3">
    <source>
        <dbReference type="Proteomes" id="UP000253383"/>
    </source>
</evidence>